<keyword evidence="3" id="KW-1185">Reference proteome</keyword>
<reference evidence="2 3" key="1">
    <citation type="journal article" date="2020" name="Genome Biol. Evol.">
        <title>A new high-quality draft genome assembly of the Chinese cordyceps Ophiocordyceps sinensis.</title>
        <authorList>
            <person name="Shu R."/>
            <person name="Zhang J."/>
            <person name="Meng Q."/>
            <person name="Zhang H."/>
            <person name="Zhou G."/>
            <person name="Li M."/>
            <person name="Wu P."/>
            <person name="Zhao Y."/>
            <person name="Chen C."/>
            <person name="Qin Q."/>
        </authorList>
    </citation>
    <scope>NUCLEOTIDE SEQUENCE [LARGE SCALE GENOMIC DNA]</scope>
    <source>
        <strain evidence="2 3">IOZ07</strain>
    </source>
</reference>
<evidence type="ECO:0000313" key="2">
    <source>
        <dbReference type="EMBL" id="KAF4504978.1"/>
    </source>
</evidence>
<gene>
    <name evidence="2" type="ORF">G6O67_006978</name>
</gene>
<comment type="caution">
    <text evidence="2">The sequence shown here is derived from an EMBL/GenBank/DDBJ whole genome shotgun (WGS) entry which is preliminary data.</text>
</comment>
<sequence length="122" mass="13233">MKLDISPISPWRAVEGRALPRETKSAEAVPVRRVGEAATHHQAPAYAGMAAEVEGVGEGELQMTFETSFADACPQSEWTDDAPNHPAMKTSQTMPNVTLTGPWGDAEDDEFGQEKEISMQFA</sequence>
<accession>A0A8H4LSQ3</accession>
<feature type="compositionally biased region" description="Polar residues" evidence="1">
    <location>
        <begin position="89"/>
        <end position="99"/>
    </location>
</feature>
<evidence type="ECO:0000313" key="3">
    <source>
        <dbReference type="Proteomes" id="UP000557566"/>
    </source>
</evidence>
<proteinExistence type="predicted"/>
<feature type="compositionally biased region" description="Basic and acidic residues" evidence="1">
    <location>
        <begin position="112"/>
        <end position="122"/>
    </location>
</feature>
<organism evidence="2 3">
    <name type="scientific">Ophiocordyceps sinensis</name>
    <dbReference type="NCBI Taxonomy" id="72228"/>
    <lineage>
        <taxon>Eukaryota</taxon>
        <taxon>Fungi</taxon>
        <taxon>Dikarya</taxon>
        <taxon>Ascomycota</taxon>
        <taxon>Pezizomycotina</taxon>
        <taxon>Sordariomycetes</taxon>
        <taxon>Hypocreomycetidae</taxon>
        <taxon>Hypocreales</taxon>
        <taxon>Ophiocordycipitaceae</taxon>
        <taxon>Ophiocordyceps</taxon>
    </lineage>
</organism>
<protein>
    <submittedName>
        <fullName evidence="2">Uncharacterized protein</fullName>
    </submittedName>
</protein>
<evidence type="ECO:0000256" key="1">
    <source>
        <dbReference type="SAM" id="MobiDB-lite"/>
    </source>
</evidence>
<dbReference type="Proteomes" id="UP000557566">
    <property type="component" value="Unassembled WGS sequence"/>
</dbReference>
<dbReference type="EMBL" id="JAAVMX010000008">
    <property type="protein sequence ID" value="KAF4504978.1"/>
    <property type="molecule type" value="Genomic_DNA"/>
</dbReference>
<name>A0A8H4LSQ3_9HYPO</name>
<feature type="region of interest" description="Disordered" evidence="1">
    <location>
        <begin position="76"/>
        <end position="122"/>
    </location>
</feature>
<dbReference type="AlphaFoldDB" id="A0A8H4LSQ3"/>
<dbReference type="OrthoDB" id="277931at2759"/>